<accession>A0AAV5U8D9</accession>
<sequence>SPCQIRCGSVHVCALGDRRGARFIHIPIRVGIGRLILPSPDSVVRLLVTHPEVVRLGRRLGHHCKQKASFCIVVVGSENPALIRARRLRLVEGDTGRCRMVA</sequence>
<reference evidence="1" key="1">
    <citation type="submission" date="2023-10" db="EMBL/GenBank/DDBJ databases">
        <title>Genome assembly of Pristionchus species.</title>
        <authorList>
            <person name="Yoshida K."/>
            <person name="Sommer R.J."/>
        </authorList>
    </citation>
    <scope>NUCLEOTIDE SEQUENCE</scope>
    <source>
        <strain evidence="1">RS0144</strain>
    </source>
</reference>
<evidence type="ECO:0000313" key="2">
    <source>
        <dbReference type="Proteomes" id="UP001432027"/>
    </source>
</evidence>
<keyword evidence="2" id="KW-1185">Reference proteome</keyword>
<organism evidence="1 2">
    <name type="scientific">Pristionchus entomophagus</name>
    <dbReference type="NCBI Taxonomy" id="358040"/>
    <lineage>
        <taxon>Eukaryota</taxon>
        <taxon>Metazoa</taxon>
        <taxon>Ecdysozoa</taxon>
        <taxon>Nematoda</taxon>
        <taxon>Chromadorea</taxon>
        <taxon>Rhabditida</taxon>
        <taxon>Rhabditina</taxon>
        <taxon>Diplogasteromorpha</taxon>
        <taxon>Diplogasteroidea</taxon>
        <taxon>Neodiplogasteridae</taxon>
        <taxon>Pristionchus</taxon>
    </lineage>
</organism>
<dbReference type="EMBL" id="BTSX01000006">
    <property type="protein sequence ID" value="GMT03151.1"/>
    <property type="molecule type" value="Genomic_DNA"/>
</dbReference>
<feature type="non-terminal residue" evidence="1">
    <location>
        <position position="1"/>
    </location>
</feature>
<dbReference type="Proteomes" id="UP001432027">
    <property type="component" value="Unassembled WGS sequence"/>
</dbReference>
<dbReference type="AlphaFoldDB" id="A0AAV5U8D9"/>
<gene>
    <name evidence="1" type="ORF">PENTCL1PPCAC_25325</name>
</gene>
<name>A0AAV5U8D9_9BILA</name>
<proteinExistence type="predicted"/>
<protein>
    <recommendedName>
        <fullName evidence="3">Ribosomal protein</fullName>
    </recommendedName>
</protein>
<evidence type="ECO:0008006" key="3">
    <source>
        <dbReference type="Google" id="ProtNLM"/>
    </source>
</evidence>
<comment type="caution">
    <text evidence="1">The sequence shown here is derived from an EMBL/GenBank/DDBJ whole genome shotgun (WGS) entry which is preliminary data.</text>
</comment>
<feature type="non-terminal residue" evidence="1">
    <location>
        <position position="102"/>
    </location>
</feature>
<evidence type="ECO:0000313" key="1">
    <source>
        <dbReference type="EMBL" id="GMT03151.1"/>
    </source>
</evidence>